<dbReference type="Proteomes" id="UP001642464">
    <property type="component" value="Unassembled WGS sequence"/>
</dbReference>
<keyword evidence="4" id="KW-1185">Reference proteome</keyword>
<reference evidence="2 4" key="1">
    <citation type="submission" date="2024-02" db="EMBL/GenBank/DDBJ databases">
        <authorList>
            <person name="Chen Y."/>
            <person name="Shah S."/>
            <person name="Dougan E. K."/>
            <person name="Thang M."/>
            <person name="Chan C."/>
        </authorList>
    </citation>
    <scope>NUCLEOTIDE SEQUENCE [LARGE SCALE GENOMIC DNA]</scope>
</reference>
<feature type="compositionally biased region" description="Acidic residues" evidence="1">
    <location>
        <begin position="32"/>
        <end position="44"/>
    </location>
</feature>
<evidence type="ECO:0000256" key="1">
    <source>
        <dbReference type="SAM" id="MobiDB-lite"/>
    </source>
</evidence>
<evidence type="ECO:0000313" key="2">
    <source>
        <dbReference type="EMBL" id="CAK8986913.1"/>
    </source>
</evidence>
<gene>
    <name evidence="3" type="ORF">SCF082_LOCUS10617</name>
    <name evidence="2" type="ORF">SCF082_LOCUS761</name>
</gene>
<feature type="compositionally biased region" description="Polar residues" evidence="1">
    <location>
        <begin position="93"/>
        <end position="114"/>
    </location>
</feature>
<evidence type="ECO:0000313" key="4">
    <source>
        <dbReference type="Proteomes" id="UP001642464"/>
    </source>
</evidence>
<proteinExistence type="predicted"/>
<comment type="caution">
    <text evidence="2">The sequence shown here is derived from an EMBL/GenBank/DDBJ whole genome shotgun (WGS) entry which is preliminary data.</text>
</comment>
<feature type="region of interest" description="Disordered" evidence="1">
    <location>
        <begin position="89"/>
        <end position="114"/>
    </location>
</feature>
<feature type="region of interest" description="Disordered" evidence="1">
    <location>
        <begin position="1"/>
        <end position="77"/>
    </location>
</feature>
<accession>A0ABP0HAU1</accession>
<dbReference type="EMBL" id="CAXAMM010000303">
    <property type="protein sequence ID" value="CAK8986913.1"/>
    <property type="molecule type" value="Genomic_DNA"/>
</dbReference>
<dbReference type="EMBL" id="CAXAMM010006225">
    <property type="protein sequence ID" value="CAK9010301.1"/>
    <property type="molecule type" value="Genomic_DNA"/>
</dbReference>
<protein>
    <submittedName>
        <fullName evidence="2">Uncharacterized protein</fullName>
    </submittedName>
</protein>
<name>A0ABP0HAU1_9DINO</name>
<sequence length="114" mass="11866">MGLLGGYDSEEEEEDTTAAPSTSVSAKASAQDAEESSSEEEDEPESKRARLAGPNPLGLLTPKFAKDAGPKATTPAAMAFVPPQVRKKGRVVSTVTDNISDRSFANSKPSKPSG</sequence>
<organism evidence="2 4">
    <name type="scientific">Durusdinium trenchii</name>
    <dbReference type="NCBI Taxonomy" id="1381693"/>
    <lineage>
        <taxon>Eukaryota</taxon>
        <taxon>Sar</taxon>
        <taxon>Alveolata</taxon>
        <taxon>Dinophyceae</taxon>
        <taxon>Suessiales</taxon>
        <taxon>Symbiodiniaceae</taxon>
        <taxon>Durusdinium</taxon>
    </lineage>
</organism>
<evidence type="ECO:0000313" key="3">
    <source>
        <dbReference type="EMBL" id="CAK9010301.1"/>
    </source>
</evidence>